<dbReference type="Proteomes" id="UP001454036">
    <property type="component" value="Unassembled WGS sequence"/>
</dbReference>
<keyword evidence="2" id="KW-1185">Reference proteome</keyword>
<evidence type="ECO:0000313" key="2">
    <source>
        <dbReference type="Proteomes" id="UP001454036"/>
    </source>
</evidence>
<proteinExistence type="predicted"/>
<gene>
    <name evidence="1" type="ORF">LIER_11250</name>
</gene>
<protein>
    <submittedName>
        <fullName evidence="1">Uncharacterized protein</fullName>
    </submittedName>
</protein>
<comment type="caution">
    <text evidence="1">The sequence shown here is derived from an EMBL/GenBank/DDBJ whole genome shotgun (WGS) entry which is preliminary data.</text>
</comment>
<reference evidence="1 2" key="1">
    <citation type="submission" date="2024-01" db="EMBL/GenBank/DDBJ databases">
        <title>The complete chloroplast genome sequence of Lithospermum erythrorhizon: insights into the phylogenetic relationship among Boraginaceae species and the maternal lineages of purple gromwells.</title>
        <authorList>
            <person name="Okada T."/>
            <person name="Watanabe K."/>
        </authorList>
    </citation>
    <scope>NUCLEOTIDE SEQUENCE [LARGE SCALE GENOMIC DNA]</scope>
</reference>
<sequence>MNLRSKFQTFAKGNLTITEFLQQIHSLYCSLRAVGEPLVDSGLIALIPSAADIDKNKLYQNNYTAS</sequence>
<evidence type="ECO:0000313" key="1">
    <source>
        <dbReference type="EMBL" id="GAA0152883.1"/>
    </source>
</evidence>
<organism evidence="1 2">
    <name type="scientific">Lithospermum erythrorhizon</name>
    <name type="common">Purple gromwell</name>
    <name type="synonym">Lithospermum officinale var. erythrorhizon</name>
    <dbReference type="NCBI Taxonomy" id="34254"/>
    <lineage>
        <taxon>Eukaryota</taxon>
        <taxon>Viridiplantae</taxon>
        <taxon>Streptophyta</taxon>
        <taxon>Embryophyta</taxon>
        <taxon>Tracheophyta</taxon>
        <taxon>Spermatophyta</taxon>
        <taxon>Magnoliopsida</taxon>
        <taxon>eudicotyledons</taxon>
        <taxon>Gunneridae</taxon>
        <taxon>Pentapetalae</taxon>
        <taxon>asterids</taxon>
        <taxon>lamiids</taxon>
        <taxon>Boraginales</taxon>
        <taxon>Boraginaceae</taxon>
        <taxon>Boraginoideae</taxon>
        <taxon>Lithospermeae</taxon>
        <taxon>Lithospermum</taxon>
    </lineage>
</organism>
<name>A0AAV3PRQ1_LITER</name>
<dbReference type="EMBL" id="BAABME010002071">
    <property type="protein sequence ID" value="GAA0152883.1"/>
    <property type="molecule type" value="Genomic_DNA"/>
</dbReference>
<accession>A0AAV3PRQ1</accession>
<dbReference type="AlphaFoldDB" id="A0AAV3PRQ1"/>